<dbReference type="InterPro" id="IPR051260">
    <property type="entry name" value="Diverse_substr_monoxygenases"/>
</dbReference>
<dbReference type="Gene3D" id="3.20.20.30">
    <property type="entry name" value="Luciferase-like domain"/>
    <property type="match status" value="1"/>
</dbReference>
<evidence type="ECO:0000313" key="6">
    <source>
        <dbReference type="EMBL" id="KAF1023668.1"/>
    </source>
</evidence>
<dbReference type="Pfam" id="PF00296">
    <property type="entry name" value="Bac_luciferase"/>
    <property type="match status" value="1"/>
</dbReference>
<dbReference type="PANTHER" id="PTHR30011:SF16">
    <property type="entry name" value="C2H2 FINGER DOMAIN TRANSCRIPTION FACTOR (EUROFUNG)-RELATED"/>
    <property type="match status" value="1"/>
</dbReference>
<evidence type="ECO:0000256" key="2">
    <source>
        <dbReference type="ARBA" id="ARBA00022643"/>
    </source>
</evidence>
<dbReference type="SUPFAM" id="SSF51679">
    <property type="entry name" value="Bacterial luciferase-like"/>
    <property type="match status" value="1"/>
</dbReference>
<keyword evidence="2" id="KW-0288">FMN</keyword>
<dbReference type="EMBL" id="WNDQ01000003">
    <property type="protein sequence ID" value="KAF1023668.1"/>
    <property type="molecule type" value="Genomic_DNA"/>
</dbReference>
<keyword evidence="3" id="KW-0560">Oxidoreductase</keyword>
<name>A0A7V8JS06_9BURK</name>
<evidence type="ECO:0000256" key="4">
    <source>
        <dbReference type="ARBA" id="ARBA00023033"/>
    </source>
</evidence>
<dbReference type="GO" id="GO:0016705">
    <property type="term" value="F:oxidoreductase activity, acting on paired donors, with incorporation or reduction of molecular oxygen"/>
    <property type="evidence" value="ECO:0007669"/>
    <property type="project" value="InterPro"/>
</dbReference>
<accession>A0A7V8JS06</accession>
<dbReference type="Proteomes" id="UP000461670">
    <property type="component" value="Unassembled WGS sequence"/>
</dbReference>
<proteinExistence type="predicted"/>
<keyword evidence="1" id="KW-0285">Flavoprotein</keyword>
<evidence type="ECO:0000313" key="7">
    <source>
        <dbReference type="Proteomes" id="UP000461670"/>
    </source>
</evidence>
<keyword evidence="4 6" id="KW-0503">Monooxygenase</keyword>
<dbReference type="GO" id="GO:0004497">
    <property type="term" value="F:monooxygenase activity"/>
    <property type="evidence" value="ECO:0007669"/>
    <property type="project" value="UniProtKB-KW"/>
</dbReference>
<dbReference type="PANTHER" id="PTHR30011">
    <property type="entry name" value="ALKANESULFONATE MONOOXYGENASE-RELATED"/>
    <property type="match status" value="1"/>
</dbReference>
<evidence type="ECO:0000256" key="3">
    <source>
        <dbReference type="ARBA" id="ARBA00023002"/>
    </source>
</evidence>
<evidence type="ECO:0000256" key="1">
    <source>
        <dbReference type="ARBA" id="ARBA00022630"/>
    </source>
</evidence>
<evidence type="ECO:0000259" key="5">
    <source>
        <dbReference type="Pfam" id="PF00296"/>
    </source>
</evidence>
<feature type="domain" description="Luciferase-like" evidence="5">
    <location>
        <begin position="23"/>
        <end position="176"/>
    </location>
</feature>
<sequence>MTSSGPAPVTLLPHACLPDSALRHWAEALAAVQHLEGDGLVAVLLPALRGGFEPLTLVAGLVPHTRRVGLVAGIDPAETSPFTAARRLAALDHASGGRMGWMLPAGVEPARAADYAAALRALWDSWGDGLHRIGRTVGRYVETSGIRAANNRGPFYRSAGPLDVARSPQGHPVHYAEHGAALPGTPVDARLGLVRPARALGGPCGAPEGEAP</sequence>
<dbReference type="InterPro" id="IPR036661">
    <property type="entry name" value="Luciferase-like_sf"/>
</dbReference>
<comment type="caution">
    <text evidence="6">The sequence shown here is derived from an EMBL/GenBank/DDBJ whole genome shotgun (WGS) entry which is preliminary data.</text>
</comment>
<organism evidence="6 7">
    <name type="scientific">Paracidovorax wautersii</name>
    <dbReference type="NCBI Taxonomy" id="1177982"/>
    <lineage>
        <taxon>Bacteria</taxon>
        <taxon>Pseudomonadati</taxon>
        <taxon>Pseudomonadota</taxon>
        <taxon>Betaproteobacteria</taxon>
        <taxon>Burkholderiales</taxon>
        <taxon>Comamonadaceae</taxon>
        <taxon>Paracidovorax</taxon>
    </lineage>
</organism>
<protein>
    <submittedName>
        <fullName evidence="6">Putative monooxygenase MoxC</fullName>
    </submittedName>
</protein>
<reference evidence="7" key="1">
    <citation type="journal article" date="2020" name="MBio">
        <title>Horizontal gene transfer to a defensive symbiont with a reduced genome amongst a multipartite beetle microbiome.</title>
        <authorList>
            <person name="Waterworth S.C."/>
            <person name="Florez L.V."/>
            <person name="Rees E.R."/>
            <person name="Hertweck C."/>
            <person name="Kaltenpoth M."/>
            <person name="Kwan J.C."/>
        </authorList>
    </citation>
    <scope>NUCLEOTIDE SEQUENCE [LARGE SCALE GENOMIC DNA]</scope>
</reference>
<dbReference type="InterPro" id="IPR011251">
    <property type="entry name" value="Luciferase-like_dom"/>
</dbReference>
<dbReference type="AlphaFoldDB" id="A0A7V8JS06"/>
<gene>
    <name evidence="6" type="primary">moxC_1</name>
    <name evidence="6" type="ORF">GAK30_00331</name>
</gene>